<evidence type="ECO:0000256" key="1">
    <source>
        <dbReference type="SAM" id="MobiDB-lite"/>
    </source>
</evidence>
<name>A0ABY5Z909_9ACTN</name>
<gene>
    <name evidence="2" type="ORF">Drose_00555</name>
</gene>
<reference evidence="2" key="1">
    <citation type="submission" date="2021-04" db="EMBL/GenBank/DDBJ databases">
        <title>Biosynthetic gene clusters of Dactylosporangioum roseum.</title>
        <authorList>
            <person name="Hartkoorn R.C."/>
            <person name="Beaudoing E."/>
            <person name="Hot D."/>
            <person name="Moureu S."/>
        </authorList>
    </citation>
    <scope>NUCLEOTIDE SEQUENCE</scope>
    <source>
        <strain evidence="2">NRRL B-16295</strain>
    </source>
</reference>
<sequence length="636" mass="66445">MKRALATLGALCVCLSGCTADKPRPARSPAAPAPALRLVAFESCDDLLAGLRTAAQEAVGPWGLNNAPGGIRTMNGGAVEDSARTAGGAAPKGAPGAGTTFSGTNTHEAGVDEPDVVKTDGKRIVTLAGNGVLKVVDAAARKVTGELSLGGAADRGRPAIMASSLLLAGDRALVLGYNYEARLDNDASHVAGPTATLVDIAGAPKVIGRFTTDGALVDARQIGSTARVVVRSAPRLGFPDTSAMGTDEARIAANRKAIAAAPLEDWLPRWTAEDAGGKRTGGKVDCTAVSRPERYSGTAMLTVLTFDLGGPALGSGAPVTVVADGDTVYANGPSLYVGNDQRWRVFRAMDQTTAAKRRTAVEPPRTQLFKFDISGAGKPRYVASGEVPGWLLNQYSMSEWDGHLRVATTDAVGADRQTTSTVSTVYVLKQDGGRLAETGHVGGLGKGERIYSVRFIGTTGYVVTFRRTDPLYTLDLADPAAPRVVGELKITGYSAYLHPAGAGRLIGLGQEATEQGRVQGTQISLFDVRDPAKPARLAQHQVPGGYSEAEFDPHAFLYWPATGLLVVPVNERSRQGALVLSVSDKAITQSGMIGHPGQYAMIRRSLIIDGTLWTLSDQGLKANDAATLAEQAWLPL</sequence>
<dbReference type="InterPro" id="IPR014441">
    <property type="entry name" value="UCP006425_b-propeller"/>
</dbReference>
<protein>
    <submittedName>
        <fullName evidence="2">Beta-propeller domain-containing protein</fullName>
    </submittedName>
</protein>
<keyword evidence="3" id="KW-1185">Reference proteome</keyword>
<dbReference type="InterPro" id="IPR019198">
    <property type="entry name" value="Beta_propeller_containing"/>
</dbReference>
<evidence type="ECO:0000313" key="2">
    <source>
        <dbReference type="EMBL" id="UWZ36869.1"/>
    </source>
</evidence>
<dbReference type="Pfam" id="PF09826">
    <property type="entry name" value="Beta_propel"/>
    <property type="match status" value="1"/>
</dbReference>
<dbReference type="RefSeq" id="WP_260726221.1">
    <property type="nucleotide sequence ID" value="NZ_BAAABS010000053.1"/>
</dbReference>
<proteinExistence type="predicted"/>
<dbReference type="PIRSF" id="PIRSF006425">
    <property type="entry name" value="UCP006425_WD40"/>
    <property type="match status" value="1"/>
</dbReference>
<evidence type="ECO:0000313" key="3">
    <source>
        <dbReference type="Proteomes" id="UP001058271"/>
    </source>
</evidence>
<feature type="compositionally biased region" description="Low complexity" evidence="1">
    <location>
        <begin position="86"/>
        <end position="98"/>
    </location>
</feature>
<accession>A0ABY5Z909</accession>
<feature type="region of interest" description="Disordered" evidence="1">
    <location>
        <begin position="81"/>
        <end position="113"/>
    </location>
</feature>
<organism evidence="2 3">
    <name type="scientific">Dactylosporangium roseum</name>
    <dbReference type="NCBI Taxonomy" id="47989"/>
    <lineage>
        <taxon>Bacteria</taxon>
        <taxon>Bacillati</taxon>
        <taxon>Actinomycetota</taxon>
        <taxon>Actinomycetes</taxon>
        <taxon>Micromonosporales</taxon>
        <taxon>Micromonosporaceae</taxon>
        <taxon>Dactylosporangium</taxon>
    </lineage>
</organism>
<dbReference type="Proteomes" id="UP001058271">
    <property type="component" value="Chromosome"/>
</dbReference>
<dbReference type="EMBL" id="CP073721">
    <property type="protein sequence ID" value="UWZ36869.1"/>
    <property type="molecule type" value="Genomic_DNA"/>
</dbReference>